<accession>A0A7J0DAX9</accession>
<dbReference type="AlphaFoldDB" id="A0A7J0DAX9"/>
<keyword evidence="2" id="KW-1185">Reference proteome</keyword>
<protein>
    <submittedName>
        <fullName evidence="1">Uncharacterized protein</fullName>
    </submittedName>
</protein>
<reference evidence="2" key="1">
    <citation type="submission" date="2019-07" db="EMBL/GenBank/DDBJ databases">
        <title>De Novo Assembly of kiwifruit Actinidia rufa.</title>
        <authorList>
            <person name="Sugita-Konishi S."/>
            <person name="Sato K."/>
            <person name="Mori E."/>
            <person name="Abe Y."/>
            <person name="Kisaki G."/>
            <person name="Hamano K."/>
            <person name="Suezawa K."/>
            <person name="Otani M."/>
            <person name="Fukuda T."/>
            <person name="Manabe T."/>
            <person name="Gomi K."/>
            <person name="Tabuchi M."/>
            <person name="Akimitsu K."/>
            <person name="Kataoka I."/>
        </authorList>
    </citation>
    <scope>NUCLEOTIDE SEQUENCE [LARGE SCALE GENOMIC DNA]</scope>
    <source>
        <strain evidence="2">cv. Fuchu</strain>
    </source>
</reference>
<comment type="caution">
    <text evidence="1">The sequence shown here is derived from an EMBL/GenBank/DDBJ whole genome shotgun (WGS) entry which is preliminary data.</text>
</comment>
<evidence type="ECO:0000313" key="2">
    <source>
        <dbReference type="Proteomes" id="UP000585474"/>
    </source>
</evidence>
<organism evidence="1 2">
    <name type="scientific">Actinidia rufa</name>
    <dbReference type="NCBI Taxonomy" id="165716"/>
    <lineage>
        <taxon>Eukaryota</taxon>
        <taxon>Viridiplantae</taxon>
        <taxon>Streptophyta</taxon>
        <taxon>Embryophyta</taxon>
        <taxon>Tracheophyta</taxon>
        <taxon>Spermatophyta</taxon>
        <taxon>Magnoliopsida</taxon>
        <taxon>eudicotyledons</taxon>
        <taxon>Gunneridae</taxon>
        <taxon>Pentapetalae</taxon>
        <taxon>asterids</taxon>
        <taxon>Ericales</taxon>
        <taxon>Actinidiaceae</taxon>
        <taxon>Actinidia</taxon>
    </lineage>
</organism>
<dbReference type="EMBL" id="BJWL01000119">
    <property type="protein sequence ID" value="GFS30388.1"/>
    <property type="molecule type" value="Genomic_DNA"/>
</dbReference>
<evidence type="ECO:0000313" key="1">
    <source>
        <dbReference type="EMBL" id="GFS30388.1"/>
    </source>
</evidence>
<gene>
    <name evidence="1" type="ORF">Acr_00g0011620</name>
</gene>
<name>A0A7J0DAX9_9ERIC</name>
<sequence length="139" mass="15765">MWDKFFTDQGRYVALAPSQNWSPMISPKVAYLRILLTEVKRVQRPAWNLAKLSPLSSPKAEVLSPRPWARLNSWLDQSPPDSYLYAHREIFSSTTPTITGYSPDGNLPNYVSSISEISFHTYPSEDLAVIHGHSPLLHL</sequence>
<proteinExistence type="predicted"/>
<dbReference type="Proteomes" id="UP000585474">
    <property type="component" value="Unassembled WGS sequence"/>
</dbReference>